<dbReference type="OrthoDB" id="660555at2759"/>
<accession>A0A4Q9LWZ2</accession>
<reference evidence="1 2" key="1">
    <citation type="submission" date="2017-12" db="EMBL/GenBank/DDBJ databases">
        <authorList>
            <person name="Pombert J.-F."/>
            <person name="Haag K.L."/>
            <person name="Ebert D."/>
        </authorList>
    </citation>
    <scope>NUCLEOTIDE SEQUENCE [LARGE SCALE GENOMIC DNA]</scope>
    <source>
        <strain evidence="1">IL-G-3</strain>
    </source>
</reference>
<dbReference type="SUPFAM" id="SSF52058">
    <property type="entry name" value="L domain-like"/>
    <property type="match status" value="1"/>
</dbReference>
<dbReference type="AlphaFoldDB" id="A0A4Q9LWZ2"/>
<dbReference type="InterPro" id="IPR032675">
    <property type="entry name" value="LRR_dom_sf"/>
</dbReference>
<sequence length="354" mass="41506">MTHWTSNRRLDRSSSLPIFFTNYSNERIEETIRSTTAKLINCETDLLRWDVCDLEEYPIEIRQLQRINRDRNIRISICCNSLKYISKYLISDSVVELSLQFNKISKIPQSICKMKKLKVLNLSNNIIKMIPAEILCMKLDVLFLENNCFFEGEIVQKLNEKEKMKIKFFKESENEKNIFGGEIVQKLNEKEKMKIKFFKESENEKNIFEGENMEGEGCNGSVENILESFKEEEVKNTESSIYLNSFLSSNNFRSKFDNKNTKSLENTCKDKLNVKDDIKEVYCSVCGNMTDYNLHFYENICREGINVTLEYVLCFHENHSFNQDETDANKRNVLLTGKISDNFGTNMGFRQDDT</sequence>
<organism evidence="1 2">
    <name type="scientific">Hamiltosporidium tvaerminnensis</name>
    <dbReference type="NCBI Taxonomy" id="1176355"/>
    <lineage>
        <taxon>Eukaryota</taxon>
        <taxon>Fungi</taxon>
        <taxon>Fungi incertae sedis</taxon>
        <taxon>Microsporidia</taxon>
        <taxon>Dubosqiidae</taxon>
        <taxon>Hamiltosporidium</taxon>
    </lineage>
</organism>
<evidence type="ECO:0000313" key="2">
    <source>
        <dbReference type="Proteomes" id="UP000292282"/>
    </source>
</evidence>
<dbReference type="Proteomes" id="UP000292282">
    <property type="component" value="Unassembled WGS sequence"/>
</dbReference>
<comment type="caution">
    <text evidence="1">The sequence shown here is derived from an EMBL/GenBank/DDBJ whole genome shotgun (WGS) entry which is preliminary data.</text>
</comment>
<proteinExistence type="predicted"/>
<dbReference type="EMBL" id="PITK01000503">
    <property type="protein sequence ID" value="TBU13204.1"/>
    <property type="molecule type" value="Genomic_DNA"/>
</dbReference>
<dbReference type="VEuPathDB" id="MicrosporidiaDB:CWI38_0503p0010"/>
<dbReference type="PROSITE" id="PS51450">
    <property type="entry name" value="LRR"/>
    <property type="match status" value="1"/>
</dbReference>
<protein>
    <recommendedName>
        <fullName evidence="3">Leucine-rich repeat-containing protein</fullName>
    </recommendedName>
</protein>
<evidence type="ECO:0008006" key="3">
    <source>
        <dbReference type="Google" id="ProtNLM"/>
    </source>
</evidence>
<dbReference type="Pfam" id="PF13855">
    <property type="entry name" value="LRR_8"/>
    <property type="match status" value="1"/>
</dbReference>
<evidence type="ECO:0000313" key="1">
    <source>
        <dbReference type="EMBL" id="TBU13204.1"/>
    </source>
</evidence>
<dbReference type="InterPro" id="IPR001611">
    <property type="entry name" value="Leu-rich_rpt"/>
</dbReference>
<name>A0A4Q9LWZ2_9MICR</name>
<keyword evidence="2" id="KW-1185">Reference proteome</keyword>
<dbReference type="Gene3D" id="3.80.10.10">
    <property type="entry name" value="Ribonuclease Inhibitor"/>
    <property type="match status" value="1"/>
</dbReference>
<gene>
    <name evidence="1" type="ORF">CWI38_0503p0010</name>
</gene>